<organism evidence="4 5">
    <name type="scientific">Fontibacillus solani</name>
    <dbReference type="NCBI Taxonomy" id="1572857"/>
    <lineage>
        <taxon>Bacteria</taxon>
        <taxon>Bacillati</taxon>
        <taxon>Bacillota</taxon>
        <taxon>Bacilli</taxon>
        <taxon>Bacillales</taxon>
        <taxon>Paenibacillaceae</taxon>
        <taxon>Fontibacillus</taxon>
    </lineage>
</organism>
<accession>A0A7W3XT35</accession>
<evidence type="ECO:0000313" key="4">
    <source>
        <dbReference type="EMBL" id="MBA9087201.1"/>
    </source>
</evidence>
<dbReference type="Pfam" id="PF00156">
    <property type="entry name" value="Pribosyltran"/>
    <property type="match status" value="1"/>
</dbReference>
<dbReference type="SUPFAM" id="SSF53271">
    <property type="entry name" value="PRTase-like"/>
    <property type="match status" value="1"/>
</dbReference>
<dbReference type="InterPro" id="IPR000836">
    <property type="entry name" value="PRTase_dom"/>
</dbReference>
<reference evidence="4 5" key="1">
    <citation type="submission" date="2020-08" db="EMBL/GenBank/DDBJ databases">
        <title>Genomic Encyclopedia of Type Strains, Phase III (KMG-III): the genomes of soil and plant-associated and newly described type strains.</title>
        <authorList>
            <person name="Whitman W."/>
        </authorList>
    </citation>
    <scope>NUCLEOTIDE SEQUENCE [LARGE SCALE GENOMIC DNA]</scope>
    <source>
        <strain evidence="4 5">CECT 8693</strain>
    </source>
</reference>
<evidence type="ECO:0000313" key="5">
    <source>
        <dbReference type="Proteomes" id="UP000567067"/>
    </source>
</evidence>
<dbReference type="CDD" id="cd06223">
    <property type="entry name" value="PRTases_typeI"/>
    <property type="match status" value="1"/>
</dbReference>
<evidence type="ECO:0000256" key="1">
    <source>
        <dbReference type="ARBA" id="ARBA00022676"/>
    </source>
</evidence>
<dbReference type="AlphaFoldDB" id="A0A7W3XT35"/>
<dbReference type="InterPro" id="IPR029057">
    <property type="entry name" value="PRTase-like"/>
</dbReference>
<keyword evidence="2 4" id="KW-0808">Transferase</keyword>
<feature type="domain" description="Phosphoribosyltransferase" evidence="3">
    <location>
        <begin position="8"/>
        <end position="99"/>
    </location>
</feature>
<dbReference type="GO" id="GO:0016757">
    <property type="term" value="F:glycosyltransferase activity"/>
    <property type="evidence" value="ECO:0007669"/>
    <property type="project" value="UniProtKB-KW"/>
</dbReference>
<sequence length="168" mass="18811">MITKCEWPSFQHDVDKISQKLRHVDWDLIVGVARGGLPLAVALSHSLHCKSFGVVAAGKTNSEKAFDLGYTMEIIGQPIFPEVDNCKNVLVVDDIVAVGDGFSMVQCMINEKYGRNLNIQFASLYADIENIQQGPFGDILNRLYSPNHINNQMIWVQFPWEEGDETIA</sequence>
<dbReference type="Gene3D" id="3.40.50.2020">
    <property type="match status" value="1"/>
</dbReference>
<evidence type="ECO:0000259" key="3">
    <source>
        <dbReference type="Pfam" id="PF00156"/>
    </source>
</evidence>
<proteinExistence type="predicted"/>
<gene>
    <name evidence="4" type="ORF">FHR92_003683</name>
</gene>
<protein>
    <submittedName>
        <fullName evidence="4">Hypoxanthine phosphoribosyltransferase</fullName>
    </submittedName>
</protein>
<dbReference type="Proteomes" id="UP000567067">
    <property type="component" value="Unassembled WGS sequence"/>
</dbReference>
<dbReference type="PANTHER" id="PTHR43363">
    <property type="entry name" value="HYPOXANTHINE PHOSPHORIBOSYLTRANSFERASE"/>
    <property type="match status" value="1"/>
</dbReference>
<name>A0A7W3XT35_9BACL</name>
<dbReference type="PANTHER" id="PTHR43363:SF1">
    <property type="entry name" value="HYPOXANTHINE-GUANINE PHOSPHORIBOSYLTRANSFERASE"/>
    <property type="match status" value="1"/>
</dbReference>
<dbReference type="RefSeq" id="WP_182537960.1">
    <property type="nucleotide sequence ID" value="NZ_JACJIP010000027.1"/>
</dbReference>
<evidence type="ECO:0000256" key="2">
    <source>
        <dbReference type="ARBA" id="ARBA00022679"/>
    </source>
</evidence>
<dbReference type="EMBL" id="JACJIP010000027">
    <property type="protein sequence ID" value="MBA9087201.1"/>
    <property type="molecule type" value="Genomic_DNA"/>
</dbReference>
<keyword evidence="5" id="KW-1185">Reference proteome</keyword>
<keyword evidence="1 4" id="KW-0328">Glycosyltransferase</keyword>
<comment type="caution">
    <text evidence="4">The sequence shown here is derived from an EMBL/GenBank/DDBJ whole genome shotgun (WGS) entry which is preliminary data.</text>
</comment>